<accession>A0ABU7TKZ5</accession>
<dbReference type="Gene3D" id="1.10.287.130">
    <property type="match status" value="1"/>
</dbReference>
<dbReference type="Gene3D" id="3.30.450.20">
    <property type="entry name" value="PAS domain"/>
    <property type="match status" value="1"/>
</dbReference>
<dbReference type="SMART" id="SM00388">
    <property type="entry name" value="HisKA"/>
    <property type="match status" value="1"/>
</dbReference>
<dbReference type="EC" id="2.7.13.3" evidence="2"/>
<dbReference type="Pfam" id="PF00072">
    <property type="entry name" value="Response_reg"/>
    <property type="match status" value="1"/>
</dbReference>
<dbReference type="PROSITE" id="PS50110">
    <property type="entry name" value="RESPONSE_REGULATORY"/>
    <property type="match status" value="1"/>
</dbReference>
<dbReference type="SMART" id="SM00387">
    <property type="entry name" value="HATPase_c"/>
    <property type="match status" value="1"/>
</dbReference>
<feature type="modified residue" description="4-aspartylphosphate" evidence="4">
    <location>
        <position position="511"/>
    </location>
</feature>
<evidence type="ECO:0000256" key="2">
    <source>
        <dbReference type="ARBA" id="ARBA00012438"/>
    </source>
</evidence>
<comment type="caution">
    <text evidence="9">The sequence shown here is derived from an EMBL/GenBank/DDBJ whole genome shotgun (WGS) entry which is preliminary data.</text>
</comment>
<feature type="domain" description="PAS" evidence="8">
    <location>
        <begin position="63"/>
        <end position="117"/>
    </location>
</feature>
<keyword evidence="3 4" id="KW-0597">Phosphoprotein</keyword>
<dbReference type="InterPro" id="IPR011006">
    <property type="entry name" value="CheY-like_superfamily"/>
</dbReference>
<feature type="domain" description="Response regulatory" evidence="7">
    <location>
        <begin position="460"/>
        <end position="573"/>
    </location>
</feature>
<evidence type="ECO:0000256" key="3">
    <source>
        <dbReference type="ARBA" id="ARBA00022553"/>
    </source>
</evidence>
<dbReference type="InterPro" id="IPR035965">
    <property type="entry name" value="PAS-like_dom_sf"/>
</dbReference>
<keyword evidence="5" id="KW-0175">Coiled coil</keyword>
<dbReference type="Gene3D" id="3.30.565.10">
    <property type="entry name" value="Histidine kinase-like ATPase, C-terminal domain"/>
    <property type="match status" value="1"/>
</dbReference>
<dbReference type="PANTHER" id="PTHR43065">
    <property type="entry name" value="SENSOR HISTIDINE KINASE"/>
    <property type="match status" value="1"/>
</dbReference>
<evidence type="ECO:0000256" key="5">
    <source>
        <dbReference type="SAM" id="Coils"/>
    </source>
</evidence>
<dbReference type="Proteomes" id="UP001355206">
    <property type="component" value="Unassembled WGS sequence"/>
</dbReference>
<dbReference type="SUPFAM" id="SSF55874">
    <property type="entry name" value="ATPase domain of HSP90 chaperone/DNA topoisomerase II/histidine kinase"/>
    <property type="match status" value="1"/>
</dbReference>
<keyword evidence="10" id="KW-1185">Reference proteome</keyword>
<evidence type="ECO:0000259" key="6">
    <source>
        <dbReference type="PROSITE" id="PS50109"/>
    </source>
</evidence>
<dbReference type="PANTHER" id="PTHR43065:SF49">
    <property type="entry name" value="HISTIDINE KINASE"/>
    <property type="match status" value="1"/>
</dbReference>
<dbReference type="InterPro" id="IPR003661">
    <property type="entry name" value="HisK_dim/P_dom"/>
</dbReference>
<evidence type="ECO:0000313" key="9">
    <source>
        <dbReference type="EMBL" id="MEE7490216.1"/>
    </source>
</evidence>
<dbReference type="RefSeq" id="WP_331301252.1">
    <property type="nucleotide sequence ID" value="NZ_MLCA01000001.1"/>
</dbReference>
<dbReference type="NCBIfam" id="TIGR00229">
    <property type="entry name" value="sensory_box"/>
    <property type="match status" value="1"/>
</dbReference>
<comment type="catalytic activity">
    <reaction evidence="1">
        <text>ATP + protein L-histidine = ADP + protein N-phospho-L-histidine.</text>
        <dbReference type="EC" id="2.7.13.3"/>
    </reaction>
</comment>
<dbReference type="SUPFAM" id="SSF47384">
    <property type="entry name" value="Homodimeric domain of signal transducing histidine kinase"/>
    <property type="match status" value="1"/>
</dbReference>
<dbReference type="Pfam" id="PF02518">
    <property type="entry name" value="HATPase_c"/>
    <property type="match status" value="1"/>
</dbReference>
<dbReference type="Gene3D" id="3.40.50.2300">
    <property type="match status" value="1"/>
</dbReference>
<proteinExistence type="predicted"/>
<name>A0ABU7TKZ5_9HYPH</name>
<dbReference type="PROSITE" id="PS50109">
    <property type="entry name" value="HIS_KIN"/>
    <property type="match status" value="1"/>
</dbReference>
<dbReference type="CDD" id="cd00082">
    <property type="entry name" value="HisKA"/>
    <property type="match status" value="1"/>
</dbReference>
<feature type="coiled-coil region" evidence="5">
    <location>
        <begin position="14"/>
        <end position="41"/>
    </location>
</feature>
<feature type="coiled-coil region" evidence="5">
    <location>
        <begin position="171"/>
        <end position="208"/>
    </location>
</feature>
<dbReference type="CDD" id="cd00156">
    <property type="entry name" value="REC"/>
    <property type="match status" value="1"/>
</dbReference>
<dbReference type="SMART" id="SM00091">
    <property type="entry name" value="PAS"/>
    <property type="match status" value="1"/>
</dbReference>
<evidence type="ECO:0000313" key="10">
    <source>
        <dbReference type="Proteomes" id="UP001355206"/>
    </source>
</evidence>
<organism evidence="9 10">
    <name type="scientific">Methylobacterium oryzae</name>
    <dbReference type="NCBI Taxonomy" id="334852"/>
    <lineage>
        <taxon>Bacteria</taxon>
        <taxon>Pseudomonadati</taxon>
        <taxon>Pseudomonadota</taxon>
        <taxon>Alphaproteobacteria</taxon>
        <taxon>Hyphomicrobiales</taxon>
        <taxon>Methylobacteriaceae</taxon>
        <taxon>Methylobacterium</taxon>
    </lineage>
</organism>
<reference evidence="9 10" key="1">
    <citation type="journal article" date="2012" name="Genet. Mol. Biol.">
        <title>Analysis of 16S rRNA and mxaF genes revealing insights into Methylobacterium niche-specific plant association.</title>
        <authorList>
            <person name="Dourado M.N."/>
            <person name="Andreote F.D."/>
            <person name="Dini-Andreote F."/>
            <person name="Conti R."/>
            <person name="Araujo J.M."/>
            <person name="Araujo W.L."/>
        </authorList>
    </citation>
    <scope>NUCLEOTIDE SEQUENCE [LARGE SCALE GENOMIC DNA]</scope>
    <source>
        <strain evidence="9 10">TC3-10</strain>
    </source>
</reference>
<evidence type="ECO:0000256" key="4">
    <source>
        <dbReference type="PROSITE-ProRule" id="PRU00169"/>
    </source>
</evidence>
<evidence type="ECO:0000259" key="7">
    <source>
        <dbReference type="PROSITE" id="PS50110"/>
    </source>
</evidence>
<dbReference type="PRINTS" id="PR00344">
    <property type="entry name" value="BCTRLSENSOR"/>
</dbReference>
<dbReference type="InterPro" id="IPR004358">
    <property type="entry name" value="Sig_transdc_His_kin-like_C"/>
</dbReference>
<dbReference type="CDD" id="cd00130">
    <property type="entry name" value="PAS"/>
    <property type="match status" value="1"/>
</dbReference>
<dbReference type="EMBL" id="MLCA01000001">
    <property type="protein sequence ID" value="MEE7490216.1"/>
    <property type="molecule type" value="Genomic_DNA"/>
</dbReference>
<gene>
    <name evidence="9" type="ORF">MOTC310_06850</name>
</gene>
<dbReference type="InterPro" id="IPR001789">
    <property type="entry name" value="Sig_transdc_resp-reg_receiver"/>
</dbReference>
<dbReference type="SUPFAM" id="SSF52172">
    <property type="entry name" value="CheY-like"/>
    <property type="match status" value="1"/>
</dbReference>
<keyword evidence="9" id="KW-0418">Kinase</keyword>
<dbReference type="PROSITE" id="PS50112">
    <property type="entry name" value="PAS"/>
    <property type="match status" value="1"/>
</dbReference>
<feature type="domain" description="Histidine kinase" evidence="6">
    <location>
        <begin position="217"/>
        <end position="438"/>
    </location>
</feature>
<dbReference type="InterPro" id="IPR036097">
    <property type="entry name" value="HisK_dim/P_sf"/>
</dbReference>
<protein>
    <recommendedName>
        <fullName evidence="2">histidine kinase</fullName>
        <ecNumber evidence="2">2.7.13.3</ecNumber>
    </recommendedName>
</protein>
<sequence>MGVDALLPDDEPGLDAYRAHIRELEARLEESEETLAAIRRGDFDAVVVEGPNHERLVYTLENADLPYRALIEQMQEGAFTLALDGTLLYCNRRLAEMVGEPQERLTGRPLQAYVHADVELDRLIRQAMDAPVREEIELHAAAGAESATFLSLSRFACQGDQPLLCGVLTDLTEQRRNMLALAEAHARLQSESAERERVEEALRQSQKLEAVGQLTGGVAHDFNNLLTVIKSSTDLLKRPELPEERRRRYVEAISDTVDRAAKLTGQLLAFARRQALRPEVFELGASLRAVAEMLDSVTGARISVVAELPDTPCHIRADLSQFETALINMAVNARDAMGGEGTLTLTLSGDRPMPAIRGHAGSRSTFAAVSLSDTGIGIPPEVLPRIFEPFFTTKDIGKGTGLGLSQVFGFAKQSGGDVDVSSSPGQGTTFTLYLPQAEEAPDVSDAPRSEEHGLEGASLCVLVVEDNIEVGRFATQILEDLGHKTVWATNAEEALVEIERIPFRFDAVFSDVVMPGMGGIALARELQRRLPELPVVLTSGYSHVLAQEGVHGFDLIQKPYSVDQLARTLRQVVGKGRAKSRRAGR</sequence>
<dbReference type="InterPro" id="IPR005467">
    <property type="entry name" value="His_kinase_dom"/>
</dbReference>
<dbReference type="Pfam" id="PF08448">
    <property type="entry name" value="PAS_4"/>
    <property type="match status" value="1"/>
</dbReference>
<evidence type="ECO:0000256" key="1">
    <source>
        <dbReference type="ARBA" id="ARBA00000085"/>
    </source>
</evidence>
<keyword evidence="9" id="KW-0808">Transferase</keyword>
<dbReference type="InterPro" id="IPR000014">
    <property type="entry name" value="PAS"/>
</dbReference>
<dbReference type="GO" id="GO:0016301">
    <property type="term" value="F:kinase activity"/>
    <property type="evidence" value="ECO:0007669"/>
    <property type="project" value="UniProtKB-KW"/>
</dbReference>
<dbReference type="SUPFAM" id="SSF55785">
    <property type="entry name" value="PYP-like sensor domain (PAS domain)"/>
    <property type="match status" value="1"/>
</dbReference>
<evidence type="ECO:0000259" key="8">
    <source>
        <dbReference type="PROSITE" id="PS50112"/>
    </source>
</evidence>
<dbReference type="InterPro" id="IPR036890">
    <property type="entry name" value="HATPase_C_sf"/>
</dbReference>
<dbReference type="InterPro" id="IPR003594">
    <property type="entry name" value="HATPase_dom"/>
</dbReference>
<dbReference type="Pfam" id="PF00512">
    <property type="entry name" value="HisKA"/>
    <property type="match status" value="1"/>
</dbReference>
<dbReference type="SMART" id="SM00448">
    <property type="entry name" value="REC"/>
    <property type="match status" value="1"/>
</dbReference>
<dbReference type="InterPro" id="IPR013656">
    <property type="entry name" value="PAS_4"/>
</dbReference>